<name>A0A8S5SKH5_9CAUD</name>
<accession>A0A8S5SKH5</accession>
<dbReference type="EMBL" id="BK032608">
    <property type="protein sequence ID" value="DAF51058.1"/>
    <property type="molecule type" value="Genomic_DNA"/>
</dbReference>
<evidence type="ECO:0000313" key="1">
    <source>
        <dbReference type="EMBL" id="DAF51058.1"/>
    </source>
</evidence>
<protein>
    <submittedName>
        <fullName evidence="1">Tail assembly chaperone protein</fullName>
    </submittedName>
</protein>
<sequence length="139" mass="15337">MSKRILFEELVARREQREADKLKIGELRIPDSDRTLEAKMPPKKAVLELYGELAAAQDAAAALQCGNHALYAVCPQLQDRDLQREIGTAEDPMRTVDALFSLMEQDKLGGQALQFLGLLPGDNARSEESAENAAETVKN</sequence>
<organism evidence="1">
    <name type="scientific">Siphoviridae sp. ctFIm6</name>
    <dbReference type="NCBI Taxonomy" id="2827818"/>
    <lineage>
        <taxon>Viruses</taxon>
        <taxon>Duplodnaviria</taxon>
        <taxon>Heunggongvirae</taxon>
        <taxon>Uroviricota</taxon>
        <taxon>Caudoviricetes</taxon>
    </lineage>
</organism>
<reference evidence="1" key="1">
    <citation type="journal article" date="2021" name="Proc. Natl. Acad. Sci. U.S.A.">
        <title>A Catalog of Tens of Thousands of Viruses from Human Metagenomes Reveals Hidden Associations with Chronic Diseases.</title>
        <authorList>
            <person name="Tisza M.J."/>
            <person name="Buck C.B."/>
        </authorList>
    </citation>
    <scope>NUCLEOTIDE SEQUENCE</scope>
    <source>
        <strain evidence="1">CtFIm6</strain>
    </source>
</reference>
<proteinExistence type="predicted"/>